<reference evidence="1" key="1">
    <citation type="journal article" date="2021" name="Nat. Commun.">
        <title>Genetic determinants of endophytism in the Arabidopsis root mycobiome.</title>
        <authorList>
            <person name="Mesny F."/>
            <person name="Miyauchi S."/>
            <person name="Thiergart T."/>
            <person name="Pickel B."/>
            <person name="Atanasova L."/>
            <person name="Karlsson M."/>
            <person name="Huettel B."/>
            <person name="Barry K.W."/>
            <person name="Haridas S."/>
            <person name="Chen C."/>
            <person name="Bauer D."/>
            <person name="Andreopoulos W."/>
            <person name="Pangilinan J."/>
            <person name="LaButti K."/>
            <person name="Riley R."/>
            <person name="Lipzen A."/>
            <person name="Clum A."/>
            <person name="Drula E."/>
            <person name="Henrissat B."/>
            <person name="Kohler A."/>
            <person name="Grigoriev I.V."/>
            <person name="Martin F.M."/>
            <person name="Hacquard S."/>
        </authorList>
    </citation>
    <scope>NUCLEOTIDE SEQUENCE</scope>
    <source>
        <strain evidence="1">MPI-SDFR-AT-0073</strain>
    </source>
</reference>
<dbReference type="GeneID" id="70134836"/>
<protein>
    <submittedName>
        <fullName evidence="1">Uncharacterized protein</fullName>
    </submittedName>
</protein>
<organism evidence="1 2">
    <name type="scientific">Truncatella angustata</name>
    <dbReference type="NCBI Taxonomy" id="152316"/>
    <lineage>
        <taxon>Eukaryota</taxon>
        <taxon>Fungi</taxon>
        <taxon>Dikarya</taxon>
        <taxon>Ascomycota</taxon>
        <taxon>Pezizomycotina</taxon>
        <taxon>Sordariomycetes</taxon>
        <taxon>Xylariomycetidae</taxon>
        <taxon>Amphisphaeriales</taxon>
        <taxon>Sporocadaceae</taxon>
        <taxon>Truncatella</taxon>
    </lineage>
</organism>
<keyword evidence="2" id="KW-1185">Reference proteome</keyword>
<accession>A0A9P8UJH5</accession>
<dbReference type="EMBL" id="JAGPXC010000005">
    <property type="protein sequence ID" value="KAH6653241.1"/>
    <property type="molecule type" value="Genomic_DNA"/>
</dbReference>
<dbReference type="AlphaFoldDB" id="A0A9P8UJH5"/>
<gene>
    <name evidence="1" type="ORF">BKA67DRAFT_647182</name>
</gene>
<proteinExistence type="predicted"/>
<dbReference type="RefSeq" id="XP_045957518.1">
    <property type="nucleotide sequence ID" value="XM_046105945.1"/>
</dbReference>
<sequence length="134" mass="15096">MRRGSVVYTAAWWAQWEHASHLWIISTNKNRAKNGRHVHTNISKAGLNVITETEAHAAWQQRDVAINTLDSEYMSASPKFEHAHGGERPIGWEDGACRVLWPVAVGQDADMDPVWGRFLKRHGACGVDVRWGRG</sequence>
<name>A0A9P8UJH5_9PEZI</name>
<comment type="caution">
    <text evidence="1">The sequence shown here is derived from an EMBL/GenBank/DDBJ whole genome shotgun (WGS) entry which is preliminary data.</text>
</comment>
<evidence type="ECO:0000313" key="1">
    <source>
        <dbReference type="EMBL" id="KAH6653241.1"/>
    </source>
</evidence>
<dbReference type="Proteomes" id="UP000758603">
    <property type="component" value="Unassembled WGS sequence"/>
</dbReference>
<dbReference type="OrthoDB" id="191139at2759"/>
<evidence type="ECO:0000313" key="2">
    <source>
        <dbReference type="Proteomes" id="UP000758603"/>
    </source>
</evidence>